<evidence type="ECO:0000313" key="14">
    <source>
        <dbReference type="Proteomes" id="UP000008144"/>
    </source>
</evidence>
<dbReference type="GeneID" id="778833"/>
<proteinExistence type="evidence at transcript level"/>
<feature type="domain" description="Autophagy protein ATG5 UblB" evidence="9">
    <location>
        <begin position="185"/>
        <end position="265"/>
    </location>
</feature>
<dbReference type="Pfam" id="PF04106">
    <property type="entry name" value="ATG5_UblB"/>
    <property type="match status" value="1"/>
</dbReference>
<dbReference type="HOGENOM" id="CLU_051894_1_0_1"/>
<dbReference type="Pfam" id="PF20637">
    <property type="entry name" value="ATG5_HBR"/>
    <property type="match status" value="1"/>
</dbReference>
<dbReference type="InterPro" id="IPR048939">
    <property type="entry name" value="ATG5_UblA"/>
</dbReference>
<dbReference type="GeneTree" id="ENSGT00390000004766"/>
<evidence type="ECO:0000256" key="8">
    <source>
        <dbReference type="RuleBase" id="RU361202"/>
    </source>
</evidence>
<evidence type="ECO:0000259" key="9">
    <source>
        <dbReference type="Pfam" id="PF04106"/>
    </source>
</evidence>
<dbReference type="KEGG" id="cin:778833"/>
<dbReference type="GO" id="GO:0000045">
    <property type="term" value="P:autophagosome assembly"/>
    <property type="evidence" value="ECO:0000318"/>
    <property type="project" value="GO_Central"/>
</dbReference>
<evidence type="ECO:0000256" key="4">
    <source>
        <dbReference type="ARBA" id="ARBA00022843"/>
    </source>
</evidence>
<dbReference type="Proteomes" id="UP000008144">
    <property type="component" value="Chromosome 11"/>
</dbReference>
<comment type="similarity">
    <text evidence="2 8">Belongs to the ATG5 family.</text>
</comment>
<dbReference type="GO" id="GO:0000423">
    <property type="term" value="P:mitophagy"/>
    <property type="evidence" value="ECO:0000318"/>
    <property type="project" value="GO_Central"/>
</dbReference>
<dbReference type="PANTHER" id="PTHR13040">
    <property type="entry name" value="AUTOPHAGY PROTEIN 5"/>
    <property type="match status" value="1"/>
</dbReference>
<comment type="subunit">
    <text evidence="8">Conjugated with ATG12.</text>
</comment>
<dbReference type="InterPro" id="IPR048318">
    <property type="entry name" value="ATG5_UblB"/>
</dbReference>
<organism evidence="12">
    <name type="scientific">Ciona intestinalis</name>
    <name type="common">Transparent sea squirt</name>
    <name type="synonym">Ascidia intestinalis</name>
    <dbReference type="NCBI Taxonomy" id="7719"/>
    <lineage>
        <taxon>Eukaryota</taxon>
        <taxon>Metazoa</taxon>
        <taxon>Chordata</taxon>
        <taxon>Tunicata</taxon>
        <taxon>Ascidiacea</taxon>
        <taxon>Phlebobranchia</taxon>
        <taxon>Cionidae</taxon>
        <taxon>Ciona</taxon>
    </lineage>
</organism>
<dbReference type="STRING" id="7719.ENSCINP00000033358"/>
<dbReference type="Gene3D" id="3.10.20.620">
    <property type="match status" value="1"/>
</dbReference>
<name>Q3MQ22_CIOIN</name>
<reference evidence="13" key="4">
    <citation type="submission" date="2025-05" db="UniProtKB">
        <authorList>
            <consortium name="Ensembl"/>
        </authorList>
    </citation>
    <scope>IDENTIFICATION</scope>
</reference>
<dbReference type="InterPro" id="IPR007239">
    <property type="entry name" value="Atg5"/>
</dbReference>
<comment type="subcellular location">
    <subcellularLocation>
        <location evidence="1 8">Preautophagosomal structure membrane</location>
        <topology evidence="1 8">Peripheral membrane protein</topology>
    </subcellularLocation>
</comment>
<dbReference type="GO" id="GO:0034045">
    <property type="term" value="C:phagophore assembly site membrane"/>
    <property type="evidence" value="ECO:0000318"/>
    <property type="project" value="GO_Central"/>
</dbReference>
<reference evidence="12" key="2">
    <citation type="submission" date="2005-09" db="EMBL/GenBank/DDBJ databases">
        <title>Phylogeny and biochemistry of the autophagy protein beclin 1.</title>
        <authorList>
            <person name="Botti J."/>
            <person name="Djavaheri-Mergny M."/>
            <person name="Codogno P."/>
            <person name="Oriol R."/>
        </authorList>
    </citation>
    <scope>NUCLEOTIDE SEQUENCE</scope>
</reference>
<evidence type="ECO:0000313" key="12">
    <source>
        <dbReference type="EMBL" id="CAJ31265.1"/>
    </source>
</evidence>
<keyword evidence="8" id="KW-0472">Membrane</keyword>
<evidence type="ECO:0000256" key="7">
    <source>
        <dbReference type="ARBA" id="ARBA00093583"/>
    </source>
</evidence>
<protein>
    <recommendedName>
        <fullName evidence="8">Autophagy protein 5</fullName>
    </recommendedName>
</protein>
<comment type="function">
    <text evidence="6">May play an important role in the apoptotic process, possibly within the modified cytoskeleton. Its expression is a relatively late event in the apoptotic process, occurring downstream of caspase activity. Plays a crucial role in IFN-gamma-induced autophagic cell death by interacting with FADD.</text>
</comment>
<dbReference type="Gene3D" id="1.10.246.190">
    <property type="entry name" value="Autophagy protein Apg5, helix rich domain"/>
    <property type="match status" value="1"/>
</dbReference>
<evidence type="ECO:0000256" key="2">
    <source>
        <dbReference type="ARBA" id="ARBA00006910"/>
    </source>
</evidence>
<keyword evidence="4 8" id="KW-0832">Ubl conjugation</keyword>
<sequence>MAGSIPRKLWEGKIPAAFSLASYEVSSSKQPSPVYMMLPRSSYLSLFTSKMVEHFSHYMEEEKRGEVWFEFNGNPLRWHYPCGLLFDLHCDTTSDLPWPITVHFQNFPQGELIRCNSEKEIQAHYMSVIKEADQLKHKGQVINGMRETQHDQLWHGVKMDNFDEFWSINKQFMSGFETTDYFRFIPLRVYFQNRIIQKLFKPSNNENLTLNEALTICLPSFFANDKTLPLKVKVLTQGIEPPLTCSLQWLSENFSYADNFLHICVHQS</sequence>
<evidence type="ECO:0000313" key="13">
    <source>
        <dbReference type="Ensembl" id="ENSCINP00000033358.1"/>
    </source>
</evidence>
<dbReference type="GO" id="GO:0005776">
    <property type="term" value="C:autophagosome"/>
    <property type="evidence" value="ECO:0000318"/>
    <property type="project" value="GO_Central"/>
</dbReference>
<dbReference type="GO" id="GO:0034727">
    <property type="term" value="P:piecemeal microautophagy of the nucleus"/>
    <property type="evidence" value="ECO:0000318"/>
    <property type="project" value="GO_Central"/>
</dbReference>
<comment type="function">
    <text evidence="8">Involved in autophagic vesicle formation.</text>
</comment>
<evidence type="ECO:0000256" key="5">
    <source>
        <dbReference type="ARBA" id="ARBA00023006"/>
    </source>
</evidence>
<dbReference type="CTD" id="9474"/>
<dbReference type="EMBL" id="AM086996">
    <property type="protein sequence ID" value="CAJ31265.1"/>
    <property type="molecule type" value="mRNA"/>
</dbReference>
<evidence type="ECO:0000259" key="11">
    <source>
        <dbReference type="Pfam" id="PF20638"/>
    </source>
</evidence>
<evidence type="ECO:0000256" key="6">
    <source>
        <dbReference type="ARBA" id="ARBA00025421"/>
    </source>
</evidence>
<dbReference type="GO" id="GO:0006995">
    <property type="term" value="P:cellular response to nitrogen starvation"/>
    <property type="evidence" value="ECO:0000318"/>
    <property type="project" value="GO_Central"/>
</dbReference>
<dbReference type="GO" id="GO:0035973">
    <property type="term" value="P:aggrephagy"/>
    <property type="evidence" value="ECO:0000318"/>
    <property type="project" value="GO_Central"/>
</dbReference>
<comment type="subunit">
    <text evidence="7">Forms a conjugate with ATG12. Part of the minor complex composed of 4 sets of ATG12-ATG5 and ATG16L1 (400 kDa); this complex interacts with ATG3 leading to disruption of ATG7 interaction and promotion of ATG8-like proteins lipidation. Forms an 800-kDa complex composed of ATG12-ATG5 and ATG16L2. The ATG12-ATG5 conjugate interacts with RAB33A; this interaction is bridged by ATG16L1 and promotes ATG12-ATG5-ATG16L1 complex recruitment to phagophores. Interacts with TECPR1; the interaction is direct and does not take place when ATG16L1 is associated with the ATG5-ATG12 conjugate. Interacts with DHX58/RIG-1, IFIH1/MDA5 and MAVS/IPS-1 in monomeric form as well as in ATG12-ATG5 conjugate form. The interaction with MAVS is further enhanced upon vesicular stomatitis virus (VSV) infection. Interacts with ATG3. Interacts with ATG7 and ATG10. Interacts with FADD. Interacts with Bassoon/BSN; this interaction is important for the regulation of presynaptic autophagy. Interacts with ATG16L2.</text>
</comment>
<dbReference type="Gene3D" id="3.10.20.90">
    <property type="entry name" value="Phosphatidylinositol 3-kinase Catalytic Subunit, Chain A, domain 1"/>
    <property type="match status" value="1"/>
</dbReference>
<dbReference type="EMBL" id="EAAA01000786">
    <property type="status" value="NOT_ANNOTATED_CDS"/>
    <property type="molecule type" value="Genomic_DNA"/>
</dbReference>
<feature type="domain" description="Autophagy protein ATG5 UblA" evidence="11">
    <location>
        <begin position="9"/>
        <end position="104"/>
    </location>
</feature>
<dbReference type="PANTHER" id="PTHR13040:SF2">
    <property type="entry name" value="AUTOPHAGY PROTEIN 5"/>
    <property type="match status" value="1"/>
</dbReference>
<gene>
    <name evidence="12 13" type="primary">atg5</name>
</gene>
<dbReference type="Pfam" id="PF20638">
    <property type="entry name" value="ATG5_UblA"/>
    <property type="match status" value="1"/>
</dbReference>
<dbReference type="RefSeq" id="NP_001071885.1">
    <property type="nucleotide sequence ID" value="NM_001078417.1"/>
</dbReference>
<dbReference type="FunFam" id="3.10.20.90:FF:000100">
    <property type="entry name" value="Autophagy related 5"/>
    <property type="match status" value="1"/>
</dbReference>
<dbReference type="InterPro" id="IPR042527">
    <property type="entry name" value="Atg5_UblA_dom_sf"/>
</dbReference>
<evidence type="ECO:0000256" key="1">
    <source>
        <dbReference type="ARBA" id="ARBA00004623"/>
    </source>
</evidence>
<reference evidence="14" key="1">
    <citation type="journal article" date="2002" name="Science">
        <title>The draft genome of Ciona intestinalis: insights into chordate and vertebrate origins.</title>
        <authorList>
            <person name="Dehal P."/>
            <person name="Satou Y."/>
            <person name="Campbell R.K."/>
            <person name="Chapman J."/>
            <person name="Degnan B."/>
            <person name="De Tomaso A."/>
            <person name="Davidson B."/>
            <person name="Di Gregorio A."/>
            <person name="Gelpke M."/>
            <person name="Goodstein D.M."/>
            <person name="Harafuji N."/>
            <person name="Hastings K.E."/>
            <person name="Ho I."/>
            <person name="Hotta K."/>
            <person name="Huang W."/>
            <person name="Kawashima T."/>
            <person name="Lemaire P."/>
            <person name="Martinez D."/>
            <person name="Meinertzhagen I.A."/>
            <person name="Necula S."/>
            <person name="Nonaka M."/>
            <person name="Putnam N."/>
            <person name="Rash S."/>
            <person name="Saiga H."/>
            <person name="Satake M."/>
            <person name="Terry A."/>
            <person name="Yamada L."/>
            <person name="Wang H.G."/>
            <person name="Awazu S."/>
            <person name="Azumi K."/>
            <person name="Boore J."/>
            <person name="Branno M."/>
            <person name="Chin-Bow S."/>
            <person name="DeSantis R."/>
            <person name="Doyle S."/>
            <person name="Francino P."/>
            <person name="Keys D.N."/>
            <person name="Haga S."/>
            <person name="Hayashi H."/>
            <person name="Hino K."/>
            <person name="Imai K.S."/>
            <person name="Inaba K."/>
            <person name="Kano S."/>
            <person name="Kobayashi K."/>
            <person name="Kobayashi M."/>
            <person name="Lee B.I."/>
            <person name="Makabe K.W."/>
            <person name="Manohar C."/>
            <person name="Matassi G."/>
            <person name="Medina M."/>
            <person name="Mochizuki Y."/>
            <person name="Mount S."/>
            <person name="Morishita T."/>
            <person name="Miura S."/>
            <person name="Nakayama A."/>
            <person name="Nishizaka S."/>
            <person name="Nomoto H."/>
            <person name="Ohta F."/>
            <person name="Oishi K."/>
            <person name="Rigoutsos I."/>
            <person name="Sano M."/>
            <person name="Sasaki A."/>
            <person name="Sasakura Y."/>
            <person name="Shoguchi E."/>
            <person name="Shin-i T."/>
            <person name="Spagnuolo A."/>
            <person name="Stainier D."/>
            <person name="Suzuki M.M."/>
            <person name="Tassy O."/>
            <person name="Takatori N."/>
            <person name="Tokuoka M."/>
            <person name="Yagi K."/>
            <person name="Yoshizaki F."/>
            <person name="Wada S."/>
            <person name="Zhang C."/>
            <person name="Hyatt P.D."/>
            <person name="Larimer F."/>
            <person name="Detter C."/>
            <person name="Doggett N."/>
            <person name="Glavina T."/>
            <person name="Hawkins T."/>
            <person name="Richardson P."/>
            <person name="Lucas S."/>
            <person name="Kohara Y."/>
            <person name="Levine M."/>
            <person name="Satoh N."/>
            <person name="Rokhsar D.S."/>
        </authorList>
    </citation>
    <scope>NUCLEOTIDE SEQUENCE [LARGE SCALE GENOMIC DNA]</scope>
</reference>
<keyword evidence="5 8" id="KW-0072">Autophagy</keyword>
<dbReference type="AlphaFoldDB" id="Q3MQ22"/>
<accession>A0A1W2VP61</accession>
<feature type="domain" description="Autophagy protein ATG5 alpha-helical bundle region" evidence="10">
    <location>
        <begin position="118"/>
        <end position="174"/>
    </location>
</feature>
<dbReference type="FunFam" id="3.10.20.620:FF:000001">
    <property type="entry name" value="Autophagy related 5"/>
    <property type="match status" value="1"/>
</dbReference>
<keyword evidence="14" id="KW-1185">Reference proteome</keyword>
<dbReference type="OrthoDB" id="332281at2759"/>
<accession>Q3MQ22</accession>
<dbReference type="Ensembl" id="ENSCINT00000031456.1">
    <property type="protein sequence ID" value="ENSCINP00000033358.1"/>
    <property type="gene ID" value="ENSCING00000020856.1"/>
</dbReference>
<evidence type="ECO:0000259" key="10">
    <source>
        <dbReference type="Pfam" id="PF20637"/>
    </source>
</evidence>
<keyword evidence="3 8" id="KW-1017">Isopeptide bond</keyword>
<dbReference type="GO" id="GO:0061908">
    <property type="term" value="C:phagophore"/>
    <property type="evidence" value="ECO:0000318"/>
    <property type="project" value="GO_Central"/>
</dbReference>
<evidence type="ECO:0000256" key="3">
    <source>
        <dbReference type="ARBA" id="ARBA00022499"/>
    </source>
</evidence>
<dbReference type="InterPro" id="IPR048940">
    <property type="entry name" value="ATG5_HBR"/>
</dbReference>
<dbReference type="OMA" id="SIQKAVW"/>
<reference evidence="13" key="3">
    <citation type="journal article" date="2008" name="Genome Biol.">
        <title>Improved genome assembly and evidence-based global gene model set for the chordate Ciona intestinalis: new insight into intron and operon populations.</title>
        <authorList>
            <person name="Satou Y."/>
            <person name="Mineta K."/>
            <person name="Ogasawara M."/>
            <person name="Sasakura Y."/>
            <person name="Shoguchi E."/>
            <person name="Ueno K."/>
            <person name="Yamada L."/>
            <person name="Matsumoto J."/>
            <person name="Wasserscheid J."/>
            <person name="Dewar K."/>
            <person name="Wiley G.B."/>
            <person name="Macmil S.L."/>
            <person name="Roe B.A."/>
            <person name="Zeller R.W."/>
            <person name="Hastings K.E."/>
            <person name="Lemaire P."/>
            <person name="Lindquist E."/>
            <person name="Endo T."/>
            <person name="Hotta K."/>
            <person name="Inaba K."/>
        </authorList>
    </citation>
    <scope>NUCLEOTIDE SEQUENCE [LARGE SCALE GENOMIC DNA]</scope>
    <source>
        <strain evidence="13">wild type</strain>
    </source>
</reference>
<dbReference type="InterPro" id="IPR042526">
    <property type="entry name" value="Atg5_HR"/>
</dbReference>
<dbReference type="GO" id="GO:0034274">
    <property type="term" value="C:Atg12-Atg5-Atg16 complex"/>
    <property type="evidence" value="ECO:0000318"/>
    <property type="project" value="GO_Central"/>
</dbReference>